<name>A0AAD3SN11_NEPGR</name>
<dbReference type="Proteomes" id="UP001279734">
    <property type="component" value="Unassembled WGS sequence"/>
</dbReference>
<comment type="caution">
    <text evidence="1">The sequence shown here is derived from an EMBL/GenBank/DDBJ whole genome shotgun (WGS) entry which is preliminary data.</text>
</comment>
<evidence type="ECO:0000313" key="1">
    <source>
        <dbReference type="EMBL" id="GMH13729.1"/>
    </source>
</evidence>
<dbReference type="EMBL" id="BSYO01000013">
    <property type="protein sequence ID" value="GMH13729.1"/>
    <property type="molecule type" value="Genomic_DNA"/>
</dbReference>
<evidence type="ECO:0000313" key="2">
    <source>
        <dbReference type="Proteomes" id="UP001279734"/>
    </source>
</evidence>
<dbReference type="AlphaFoldDB" id="A0AAD3SN11"/>
<reference evidence="1" key="1">
    <citation type="submission" date="2023-05" db="EMBL/GenBank/DDBJ databases">
        <title>Nepenthes gracilis genome sequencing.</title>
        <authorList>
            <person name="Fukushima K."/>
        </authorList>
    </citation>
    <scope>NUCLEOTIDE SEQUENCE</scope>
    <source>
        <strain evidence="1">SING2019-196</strain>
    </source>
</reference>
<sequence length="193" mass="22332">MTSYFSKSNDCSFGKSWTRLNRTSGLTFIWKNTILLFFLNCLCKSESPITLFWGPHVPRNSTLAPFHQKPIVMFWKSHITIPNYLSHSIPRTAPHPSTGNKNKSRRKLNPWIRTSTALQMPSLFILSVRNGDCEAFPRGSQTQEPYGLGRMNPANGMKADFRHFFYGFFYFTSLFTRCFKIILDEEQLLTSMP</sequence>
<keyword evidence="2" id="KW-1185">Reference proteome</keyword>
<gene>
    <name evidence="1" type="ORF">Nepgr_015570</name>
</gene>
<proteinExistence type="predicted"/>
<protein>
    <submittedName>
        <fullName evidence="1">Uncharacterized protein</fullName>
    </submittedName>
</protein>
<accession>A0AAD3SN11</accession>
<organism evidence="1 2">
    <name type="scientific">Nepenthes gracilis</name>
    <name type="common">Slender pitcher plant</name>
    <dbReference type="NCBI Taxonomy" id="150966"/>
    <lineage>
        <taxon>Eukaryota</taxon>
        <taxon>Viridiplantae</taxon>
        <taxon>Streptophyta</taxon>
        <taxon>Embryophyta</taxon>
        <taxon>Tracheophyta</taxon>
        <taxon>Spermatophyta</taxon>
        <taxon>Magnoliopsida</taxon>
        <taxon>eudicotyledons</taxon>
        <taxon>Gunneridae</taxon>
        <taxon>Pentapetalae</taxon>
        <taxon>Caryophyllales</taxon>
        <taxon>Nepenthaceae</taxon>
        <taxon>Nepenthes</taxon>
    </lineage>
</organism>